<dbReference type="EMBL" id="LASW01000144">
    <property type="protein sequence ID" value="KKB97374.1"/>
    <property type="molecule type" value="Genomic_DNA"/>
</dbReference>
<reference evidence="4" key="1">
    <citation type="submission" date="2015-04" db="EMBL/GenBank/DDBJ databases">
        <title>Genome sequence of Mycobacterium arupense GUC1.</title>
        <authorList>
            <person name="Greninger A.L."/>
            <person name="Cunningham G."/>
            <person name="Chiu C.Y."/>
            <person name="Miller S."/>
        </authorList>
    </citation>
    <scope>NUCLEOTIDE SEQUENCE [LARGE SCALE GENOMIC DNA]</scope>
    <source>
        <strain evidence="4">GUC1</strain>
    </source>
</reference>
<dbReference type="PATRIC" id="fig|342002.3.peg.1916"/>
<evidence type="ECO:0000313" key="4">
    <source>
        <dbReference type="Proteomes" id="UP000034416"/>
    </source>
</evidence>
<dbReference type="EMBL" id="MVHH01000044">
    <property type="protein sequence ID" value="OQZ94281.1"/>
    <property type="molecule type" value="Genomic_DNA"/>
</dbReference>
<feature type="region of interest" description="Disordered" evidence="1">
    <location>
        <begin position="44"/>
        <end position="68"/>
    </location>
</feature>
<organism evidence="2 4">
    <name type="scientific">Mycolicibacter arupensis</name>
    <dbReference type="NCBI Taxonomy" id="342002"/>
    <lineage>
        <taxon>Bacteria</taxon>
        <taxon>Bacillati</taxon>
        <taxon>Actinomycetota</taxon>
        <taxon>Actinomycetes</taxon>
        <taxon>Mycobacteriales</taxon>
        <taxon>Mycobacteriaceae</taxon>
        <taxon>Mycolicibacter</taxon>
    </lineage>
</organism>
<reference evidence="3 5" key="3">
    <citation type="submission" date="2016-12" db="EMBL/GenBank/DDBJ databases">
        <title>The new phylogeny of genus Mycobacterium.</title>
        <authorList>
            <person name="Tortoli E."/>
            <person name="Trovato A."/>
            <person name="Cirillo D.M."/>
        </authorList>
    </citation>
    <scope>NUCLEOTIDE SEQUENCE [LARGE SCALE GENOMIC DNA]</scope>
    <source>
        <strain evidence="3 5">DSM 44942</strain>
    </source>
</reference>
<gene>
    <name evidence="3" type="ORF">BST15_16630</name>
    <name evidence="2" type="ORF">WR43_19435</name>
</gene>
<dbReference type="Proteomes" id="UP000034416">
    <property type="component" value="Unassembled WGS sequence"/>
</dbReference>
<evidence type="ECO:0000256" key="1">
    <source>
        <dbReference type="SAM" id="MobiDB-lite"/>
    </source>
</evidence>
<proteinExistence type="predicted"/>
<name>A0A0F5MS04_9MYCO</name>
<dbReference type="Proteomes" id="UP000192327">
    <property type="component" value="Unassembled WGS sequence"/>
</dbReference>
<evidence type="ECO:0000313" key="3">
    <source>
        <dbReference type="EMBL" id="OQZ94281.1"/>
    </source>
</evidence>
<keyword evidence="5" id="KW-1185">Reference proteome</keyword>
<accession>A0A0F5MS04</accession>
<evidence type="ECO:0000313" key="2">
    <source>
        <dbReference type="EMBL" id="KKB97374.1"/>
    </source>
</evidence>
<sequence>MNSSRREFSGSFGLIATGAQCAEAPIGLGRADMNPQARCLPQLRGDGVPGEAEFAPIGRGTSRSATVERRRDLQWPIDETLSQ</sequence>
<comment type="caution">
    <text evidence="2">The sequence shown here is derived from an EMBL/GenBank/DDBJ whole genome shotgun (WGS) entry which is preliminary data.</text>
</comment>
<evidence type="ECO:0000313" key="5">
    <source>
        <dbReference type="Proteomes" id="UP000192327"/>
    </source>
</evidence>
<reference evidence="2" key="2">
    <citation type="submission" date="2015-04" db="EMBL/GenBank/DDBJ databases">
        <title>Genome sequence of Mycobacterium arupense strain GUC1.</title>
        <authorList>
            <person name="Greninger A.L."/>
            <person name="Cunningham G."/>
            <person name="Chiu C.Y."/>
            <person name="Miller S."/>
        </authorList>
    </citation>
    <scope>NUCLEOTIDE SEQUENCE</scope>
    <source>
        <strain evidence="2">GUC1</strain>
    </source>
</reference>
<protein>
    <submittedName>
        <fullName evidence="2">Uncharacterized protein</fullName>
    </submittedName>
</protein>
<dbReference type="AlphaFoldDB" id="A0A0F5MS04"/>